<evidence type="ECO:0000256" key="1">
    <source>
        <dbReference type="ARBA" id="ARBA00012797"/>
    </source>
</evidence>
<proteinExistence type="predicted"/>
<dbReference type="PROSITE" id="PS51675">
    <property type="entry name" value="SAM_MT_TRM10"/>
    <property type="match status" value="1"/>
</dbReference>
<dbReference type="GO" id="GO:0052905">
    <property type="term" value="F:tRNA (guanosine(9)-N1)-methyltransferase activity"/>
    <property type="evidence" value="ECO:0007669"/>
    <property type="project" value="UniProtKB-EC"/>
</dbReference>
<dbReference type="GO" id="GO:0005654">
    <property type="term" value="C:nucleoplasm"/>
    <property type="evidence" value="ECO:0007669"/>
    <property type="project" value="TreeGrafter"/>
</dbReference>
<organism evidence="7 8">
    <name type="scientific">Caligus rogercresseyi</name>
    <name type="common">Sea louse</name>
    <dbReference type="NCBI Taxonomy" id="217165"/>
    <lineage>
        <taxon>Eukaryota</taxon>
        <taxon>Metazoa</taxon>
        <taxon>Ecdysozoa</taxon>
        <taxon>Arthropoda</taxon>
        <taxon>Crustacea</taxon>
        <taxon>Multicrustacea</taxon>
        <taxon>Hexanauplia</taxon>
        <taxon>Copepoda</taxon>
        <taxon>Siphonostomatoida</taxon>
        <taxon>Caligidae</taxon>
        <taxon>Caligus</taxon>
    </lineage>
</organism>
<dbReference type="AlphaFoldDB" id="A0A7T8GXQ1"/>
<dbReference type="InterPro" id="IPR007356">
    <property type="entry name" value="tRNA_m1G_MeTrfase_euk"/>
</dbReference>
<dbReference type="EC" id="2.1.1.221" evidence="1"/>
<evidence type="ECO:0000259" key="6">
    <source>
        <dbReference type="PROSITE" id="PS51675"/>
    </source>
</evidence>
<evidence type="ECO:0000313" key="7">
    <source>
        <dbReference type="EMBL" id="QQP39375.1"/>
    </source>
</evidence>
<accession>A0A7T8GXQ1</accession>
<sequence>MDKNEGYANWDLHFHEEAFEKLFKAEDCIYLSSESENVLSSLDEGKLYIIGGLVDHNLHKGVCYAKAQELNIPTARLPIDEFIKMKTRKVLTIDHVYHIMALVTEGKIVEGGISR</sequence>
<evidence type="ECO:0000256" key="4">
    <source>
        <dbReference type="ARBA" id="ARBA00022691"/>
    </source>
</evidence>
<evidence type="ECO:0000313" key="8">
    <source>
        <dbReference type="Proteomes" id="UP000595437"/>
    </source>
</evidence>
<feature type="non-terminal residue" evidence="7">
    <location>
        <position position="115"/>
    </location>
</feature>
<evidence type="ECO:0000256" key="5">
    <source>
        <dbReference type="ARBA" id="ARBA00048434"/>
    </source>
</evidence>
<evidence type="ECO:0000256" key="3">
    <source>
        <dbReference type="ARBA" id="ARBA00022679"/>
    </source>
</evidence>
<dbReference type="OrthoDB" id="278300at2759"/>
<dbReference type="InterPro" id="IPR038459">
    <property type="entry name" value="MT_TRM10-typ_sf"/>
</dbReference>
<dbReference type="Proteomes" id="UP000595437">
    <property type="component" value="Chromosome 14"/>
</dbReference>
<reference evidence="8" key="1">
    <citation type="submission" date="2021-01" db="EMBL/GenBank/DDBJ databases">
        <title>Caligus Genome Assembly.</title>
        <authorList>
            <person name="Gallardo-Escarate C."/>
        </authorList>
    </citation>
    <scope>NUCLEOTIDE SEQUENCE [LARGE SCALE GENOMIC DNA]</scope>
</reference>
<comment type="catalytic activity">
    <reaction evidence="5">
        <text>guanosine(9) in tRNA + S-adenosyl-L-methionine = N(1)-methylguanosine(9) in tRNA + S-adenosyl-L-homocysteine + H(+)</text>
        <dbReference type="Rhea" id="RHEA:43156"/>
        <dbReference type="Rhea" id="RHEA-COMP:10367"/>
        <dbReference type="Rhea" id="RHEA-COMP:10368"/>
        <dbReference type="ChEBI" id="CHEBI:15378"/>
        <dbReference type="ChEBI" id="CHEBI:57856"/>
        <dbReference type="ChEBI" id="CHEBI:59789"/>
        <dbReference type="ChEBI" id="CHEBI:73542"/>
        <dbReference type="ChEBI" id="CHEBI:74269"/>
        <dbReference type="EC" id="2.1.1.221"/>
    </reaction>
</comment>
<protein>
    <recommendedName>
        <fullName evidence="1">tRNA (guanine(9)-N(1))-methyltransferase</fullName>
        <ecNumber evidence="1">2.1.1.221</ecNumber>
    </recommendedName>
</protein>
<keyword evidence="4" id="KW-0949">S-adenosyl-L-methionine</keyword>
<dbReference type="GO" id="GO:0000049">
    <property type="term" value="F:tRNA binding"/>
    <property type="evidence" value="ECO:0007669"/>
    <property type="project" value="TreeGrafter"/>
</dbReference>
<dbReference type="Gene3D" id="3.40.1280.30">
    <property type="match status" value="1"/>
</dbReference>
<evidence type="ECO:0000256" key="2">
    <source>
        <dbReference type="ARBA" id="ARBA00022603"/>
    </source>
</evidence>
<feature type="domain" description="SAM-dependent MTase TRM10-type" evidence="6">
    <location>
        <begin position="1"/>
        <end position="115"/>
    </location>
</feature>
<dbReference type="InterPro" id="IPR028564">
    <property type="entry name" value="MT_TRM10-typ"/>
</dbReference>
<keyword evidence="3" id="KW-0808">Transferase</keyword>
<name>A0A7T8GXQ1_CALRO</name>
<keyword evidence="8" id="KW-1185">Reference proteome</keyword>
<gene>
    <name evidence="7" type="ORF">FKW44_020242</name>
</gene>
<dbReference type="PANTHER" id="PTHR13563:SF13">
    <property type="entry name" value="TRNA METHYLTRANSFERASE 10 HOMOLOG A"/>
    <property type="match status" value="1"/>
</dbReference>
<dbReference type="EMBL" id="CP045903">
    <property type="protein sequence ID" value="QQP39375.1"/>
    <property type="molecule type" value="Genomic_DNA"/>
</dbReference>
<dbReference type="PANTHER" id="PTHR13563">
    <property type="entry name" value="TRNA (GUANINE-9-) METHYLTRANSFERASE"/>
    <property type="match status" value="1"/>
</dbReference>
<dbReference type="GO" id="GO:0002939">
    <property type="term" value="P:tRNA N1-guanine methylation"/>
    <property type="evidence" value="ECO:0007669"/>
    <property type="project" value="TreeGrafter"/>
</dbReference>
<keyword evidence="2" id="KW-0489">Methyltransferase</keyword>